<keyword evidence="1" id="KW-0812">Transmembrane</keyword>
<evidence type="ECO:0000313" key="2">
    <source>
        <dbReference type="EMBL" id="QEA08143.1"/>
    </source>
</evidence>
<accession>A0A5B8RJ93</accession>
<organism evidence="2">
    <name type="scientific">uncultured organism</name>
    <dbReference type="NCBI Taxonomy" id="155900"/>
    <lineage>
        <taxon>unclassified sequences</taxon>
        <taxon>environmental samples</taxon>
    </lineage>
</organism>
<name>A0A5B8RJ93_9ZZZZ</name>
<feature type="transmembrane region" description="Helical" evidence="1">
    <location>
        <begin position="34"/>
        <end position="52"/>
    </location>
</feature>
<evidence type="ECO:0000256" key="1">
    <source>
        <dbReference type="SAM" id="Phobius"/>
    </source>
</evidence>
<proteinExistence type="predicted"/>
<gene>
    <name evidence="2" type="ORF">KBTEX_04521</name>
</gene>
<dbReference type="EMBL" id="MN080017">
    <property type="protein sequence ID" value="QEA08143.1"/>
    <property type="molecule type" value="Genomic_DNA"/>
</dbReference>
<keyword evidence="1" id="KW-1133">Transmembrane helix</keyword>
<reference evidence="2" key="1">
    <citation type="submission" date="2019-06" db="EMBL/GenBank/DDBJ databases">
        <authorList>
            <person name="Murdoch R.W."/>
            <person name="Fathepure B."/>
        </authorList>
    </citation>
    <scope>NUCLEOTIDE SEQUENCE</scope>
</reference>
<sequence>MQKFKFAVRQFNGFSAFSYLISIGVNRERAHNNIFCVMFIIIFIMMPAQISFDPGNNFTVAEWFGDIIVST</sequence>
<protein>
    <submittedName>
        <fullName evidence="2">Uncharacterized protein</fullName>
    </submittedName>
</protein>
<keyword evidence="1" id="KW-0472">Membrane</keyword>
<dbReference type="AlphaFoldDB" id="A0A5B8RJ93"/>